<name>A0A1B6K1G3_9HEMI</name>
<accession>A0A1B6K1G3</accession>
<sequence>AHKALSVKTFLTKHNIPVLDHPPNIVSCDFFFLKVNSAWKETRFETVEAVKENGKWSATGGMSMGARKNIGALEGRELHDRPCDVLPCCVHPVALRILVRLFSTTPHTYSYCR</sequence>
<dbReference type="GO" id="GO:0003676">
    <property type="term" value="F:nucleic acid binding"/>
    <property type="evidence" value="ECO:0007669"/>
    <property type="project" value="InterPro"/>
</dbReference>
<dbReference type="AlphaFoldDB" id="A0A1B6K1G3"/>
<reference evidence="1" key="1">
    <citation type="submission" date="2015-11" db="EMBL/GenBank/DDBJ databases">
        <title>De novo transcriptome assembly of four potential Pierce s Disease insect vectors from Arizona vineyards.</title>
        <authorList>
            <person name="Tassone E.E."/>
        </authorList>
    </citation>
    <scope>NUCLEOTIDE SEQUENCE</scope>
</reference>
<dbReference type="Gene3D" id="3.30.420.10">
    <property type="entry name" value="Ribonuclease H-like superfamily/Ribonuclease H"/>
    <property type="match status" value="1"/>
</dbReference>
<feature type="non-terminal residue" evidence="1">
    <location>
        <position position="1"/>
    </location>
</feature>
<protein>
    <submittedName>
        <fullName evidence="1">Uncharacterized protein</fullName>
    </submittedName>
</protein>
<evidence type="ECO:0000313" key="1">
    <source>
        <dbReference type="EMBL" id="JAT05300.1"/>
    </source>
</evidence>
<dbReference type="EMBL" id="GECU01002407">
    <property type="protein sequence ID" value="JAT05300.1"/>
    <property type="molecule type" value="Transcribed_RNA"/>
</dbReference>
<gene>
    <name evidence="1" type="ORF">g.41815</name>
</gene>
<proteinExistence type="predicted"/>
<organism evidence="1">
    <name type="scientific">Homalodisca liturata</name>
    <dbReference type="NCBI Taxonomy" id="320908"/>
    <lineage>
        <taxon>Eukaryota</taxon>
        <taxon>Metazoa</taxon>
        <taxon>Ecdysozoa</taxon>
        <taxon>Arthropoda</taxon>
        <taxon>Hexapoda</taxon>
        <taxon>Insecta</taxon>
        <taxon>Pterygota</taxon>
        <taxon>Neoptera</taxon>
        <taxon>Paraneoptera</taxon>
        <taxon>Hemiptera</taxon>
        <taxon>Auchenorrhyncha</taxon>
        <taxon>Membracoidea</taxon>
        <taxon>Cicadellidae</taxon>
        <taxon>Cicadellinae</taxon>
        <taxon>Proconiini</taxon>
        <taxon>Homalodisca</taxon>
    </lineage>
</organism>
<dbReference type="InterPro" id="IPR036397">
    <property type="entry name" value="RNaseH_sf"/>
</dbReference>